<organism evidence="7 8">
    <name type="scientific">Apophysomyces ossiformis</name>
    <dbReference type="NCBI Taxonomy" id="679940"/>
    <lineage>
        <taxon>Eukaryota</taxon>
        <taxon>Fungi</taxon>
        <taxon>Fungi incertae sedis</taxon>
        <taxon>Mucoromycota</taxon>
        <taxon>Mucoromycotina</taxon>
        <taxon>Mucoromycetes</taxon>
        <taxon>Mucorales</taxon>
        <taxon>Mucorineae</taxon>
        <taxon>Mucoraceae</taxon>
        <taxon>Apophysomyces</taxon>
    </lineage>
</organism>
<reference evidence="7" key="1">
    <citation type="submission" date="2020-01" db="EMBL/GenBank/DDBJ databases">
        <title>Genome Sequencing of Three Apophysomyces-Like Fungal Strains Confirms a Novel Fungal Genus in the Mucoromycota with divergent Burkholderia-like Endosymbiotic Bacteria.</title>
        <authorList>
            <person name="Stajich J.E."/>
            <person name="Macias A.M."/>
            <person name="Carter-House D."/>
            <person name="Lovett B."/>
            <person name="Kasson L.R."/>
            <person name="Berry K."/>
            <person name="Grigoriev I."/>
            <person name="Chang Y."/>
            <person name="Spatafora J."/>
            <person name="Kasson M.T."/>
        </authorList>
    </citation>
    <scope>NUCLEOTIDE SEQUENCE</scope>
    <source>
        <strain evidence="7">NRRL A-21654</strain>
    </source>
</reference>
<comment type="caution">
    <text evidence="7">The sequence shown here is derived from an EMBL/GenBank/DDBJ whole genome shotgun (WGS) entry which is preliminary data.</text>
</comment>
<keyword evidence="5" id="KW-0175">Coiled coil</keyword>
<keyword evidence="8" id="KW-1185">Reference proteome</keyword>
<dbReference type="Pfam" id="PF04568">
    <property type="entry name" value="IATP"/>
    <property type="match status" value="1"/>
</dbReference>
<feature type="coiled-coil region" evidence="5">
    <location>
        <begin position="64"/>
        <end position="91"/>
    </location>
</feature>
<evidence type="ECO:0000256" key="1">
    <source>
        <dbReference type="ARBA" id="ARBA00004173"/>
    </source>
</evidence>
<keyword evidence="3" id="KW-0496">Mitochondrion</keyword>
<feature type="region of interest" description="Disordered" evidence="6">
    <location>
        <begin position="24"/>
        <end position="46"/>
    </location>
</feature>
<sequence length="95" mass="10690">MVSNALRISVRRIPFVRRIHVSSSMRSQVPGASEGATAASKGAFGDKEKAIENQWARLHDAEKLKALREQLNKHEEMTTHLKGRLQELEQTIGKQ</sequence>
<dbReference type="Gene3D" id="1.20.5.500">
    <property type="entry name" value="Single helix bin"/>
    <property type="match status" value="1"/>
</dbReference>
<dbReference type="AlphaFoldDB" id="A0A8H7BPF6"/>
<dbReference type="InterPro" id="IPR007648">
    <property type="entry name" value="ATPase_inhibitor_mt"/>
</dbReference>
<comment type="subcellular location">
    <subcellularLocation>
        <location evidence="1">Mitochondrion</location>
    </subcellularLocation>
</comment>
<protein>
    <recommendedName>
        <fullName evidence="4">ATPase inhibitor, mitochondrial</fullName>
    </recommendedName>
</protein>
<name>A0A8H7BPF6_9FUNG</name>
<evidence type="ECO:0000256" key="3">
    <source>
        <dbReference type="ARBA" id="ARBA00023128"/>
    </source>
</evidence>
<proteinExistence type="inferred from homology"/>
<gene>
    <name evidence="7" type="ORF">EC973_005125</name>
</gene>
<dbReference type="OrthoDB" id="5532350at2759"/>
<evidence type="ECO:0000256" key="5">
    <source>
        <dbReference type="SAM" id="Coils"/>
    </source>
</evidence>
<evidence type="ECO:0000256" key="4">
    <source>
        <dbReference type="RuleBase" id="RU368087"/>
    </source>
</evidence>
<evidence type="ECO:0000256" key="6">
    <source>
        <dbReference type="SAM" id="MobiDB-lite"/>
    </source>
</evidence>
<evidence type="ECO:0000256" key="2">
    <source>
        <dbReference type="ARBA" id="ARBA00010901"/>
    </source>
</evidence>
<dbReference type="GO" id="GO:0042030">
    <property type="term" value="F:ATPase inhibitor activity"/>
    <property type="evidence" value="ECO:0007669"/>
    <property type="project" value="InterPro"/>
</dbReference>
<dbReference type="EMBL" id="JABAYA010000295">
    <property type="protein sequence ID" value="KAF7721194.1"/>
    <property type="molecule type" value="Genomic_DNA"/>
</dbReference>
<evidence type="ECO:0000313" key="7">
    <source>
        <dbReference type="EMBL" id="KAF7721194.1"/>
    </source>
</evidence>
<dbReference type="Proteomes" id="UP000605846">
    <property type="component" value="Unassembled WGS sequence"/>
</dbReference>
<comment type="similarity">
    <text evidence="2 4">Belongs to the ATPase inhibitor family.</text>
</comment>
<evidence type="ECO:0000313" key="8">
    <source>
        <dbReference type="Proteomes" id="UP000605846"/>
    </source>
</evidence>
<comment type="function">
    <text evidence="4">Inhibits the enzyme activity of ATPase.</text>
</comment>
<dbReference type="GO" id="GO:0005739">
    <property type="term" value="C:mitochondrion"/>
    <property type="evidence" value="ECO:0007669"/>
    <property type="project" value="UniProtKB-SubCell"/>
</dbReference>
<accession>A0A8H7BPF6</accession>